<protein>
    <submittedName>
        <fullName evidence="1">Uncharacterized protein</fullName>
    </submittedName>
</protein>
<dbReference type="Proteomes" id="UP000177912">
    <property type="component" value="Unassembled WGS sequence"/>
</dbReference>
<comment type="caution">
    <text evidence="1">The sequence shown here is derived from an EMBL/GenBank/DDBJ whole genome shotgun (WGS) entry which is preliminary data.</text>
</comment>
<proteinExistence type="predicted"/>
<dbReference type="AlphaFoldDB" id="A0A1F5NT86"/>
<dbReference type="STRING" id="1817822.A2826_01365"/>
<evidence type="ECO:0000313" key="2">
    <source>
        <dbReference type="Proteomes" id="UP000177912"/>
    </source>
</evidence>
<name>A0A1F5NT86_9BACT</name>
<gene>
    <name evidence="1" type="ORF">A2826_01365</name>
</gene>
<dbReference type="EMBL" id="MFEI01000018">
    <property type="protein sequence ID" value="OGE80867.1"/>
    <property type="molecule type" value="Genomic_DNA"/>
</dbReference>
<organism evidence="1 2">
    <name type="scientific">Candidatus Doudnabacteria bacterium RIFCSPHIGHO2_01_FULL_43_23</name>
    <dbReference type="NCBI Taxonomy" id="1817822"/>
    <lineage>
        <taxon>Bacteria</taxon>
        <taxon>Candidatus Doudnaibacteriota</taxon>
    </lineage>
</organism>
<evidence type="ECO:0000313" key="1">
    <source>
        <dbReference type="EMBL" id="OGE80867.1"/>
    </source>
</evidence>
<reference evidence="1 2" key="1">
    <citation type="journal article" date="2016" name="Nat. Commun.">
        <title>Thousands of microbial genomes shed light on interconnected biogeochemical processes in an aquifer system.</title>
        <authorList>
            <person name="Anantharaman K."/>
            <person name="Brown C.T."/>
            <person name="Hug L.A."/>
            <person name="Sharon I."/>
            <person name="Castelle C.J."/>
            <person name="Probst A.J."/>
            <person name="Thomas B.C."/>
            <person name="Singh A."/>
            <person name="Wilkins M.J."/>
            <person name="Karaoz U."/>
            <person name="Brodie E.L."/>
            <person name="Williams K.H."/>
            <person name="Hubbard S.S."/>
            <person name="Banfield J.F."/>
        </authorList>
    </citation>
    <scope>NUCLEOTIDE SEQUENCE [LARGE SCALE GENOMIC DNA]</scope>
</reference>
<sequence length="93" mass="10350">MLRRLGSLAPRRATDETLSPVVVLIEAFGHSMSIEEASSIIDQLQDIIPRPMIKTQFRDGLRVIFSRLGRVVADHQIDTAAHDLCRLLGKATN</sequence>
<accession>A0A1F5NT86</accession>